<proteinExistence type="predicted"/>
<evidence type="ECO:0000256" key="1">
    <source>
        <dbReference type="SAM" id="MobiDB-lite"/>
    </source>
</evidence>
<protein>
    <submittedName>
        <fullName evidence="2">Uncharacterized protein</fullName>
    </submittedName>
</protein>
<accession>A0AAV4AMV1</accession>
<evidence type="ECO:0000313" key="2">
    <source>
        <dbReference type="EMBL" id="GFO07529.1"/>
    </source>
</evidence>
<name>A0AAV4AMV1_9GAST</name>
<evidence type="ECO:0000313" key="3">
    <source>
        <dbReference type="Proteomes" id="UP000735302"/>
    </source>
</evidence>
<dbReference type="EMBL" id="BLXT01003873">
    <property type="protein sequence ID" value="GFO07529.1"/>
    <property type="molecule type" value="Genomic_DNA"/>
</dbReference>
<gene>
    <name evidence="2" type="ORF">PoB_003403400</name>
</gene>
<keyword evidence="3" id="KW-1185">Reference proteome</keyword>
<dbReference type="Proteomes" id="UP000735302">
    <property type="component" value="Unassembled WGS sequence"/>
</dbReference>
<reference evidence="2 3" key="1">
    <citation type="journal article" date="2021" name="Elife">
        <title>Chloroplast acquisition without the gene transfer in kleptoplastic sea slugs, Plakobranchus ocellatus.</title>
        <authorList>
            <person name="Maeda T."/>
            <person name="Takahashi S."/>
            <person name="Yoshida T."/>
            <person name="Shimamura S."/>
            <person name="Takaki Y."/>
            <person name="Nagai Y."/>
            <person name="Toyoda A."/>
            <person name="Suzuki Y."/>
            <person name="Arimoto A."/>
            <person name="Ishii H."/>
            <person name="Satoh N."/>
            <person name="Nishiyama T."/>
            <person name="Hasebe M."/>
            <person name="Maruyama T."/>
            <person name="Minagawa J."/>
            <person name="Obokata J."/>
            <person name="Shigenobu S."/>
        </authorList>
    </citation>
    <scope>NUCLEOTIDE SEQUENCE [LARGE SCALE GENOMIC DNA]</scope>
</reference>
<dbReference type="AlphaFoldDB" id="A0AAV4AMV1"/>
<sequence>METNKDNLVMHIVLKDNGINPETSQCDTWRPPYDASFRLRAQMSMDITESRPEATSSPAPGGLTKE</sequence>
<feature type="region of interest" description="Disordered" evidence="1">
    <location>
        <begin position="47"/>
        <end position="66"/>
    </location>
</feature>
<comment type="caution">
    <text evidence="2">The sequence shown here is derived from an EMBL/GenBank/DDBJ whole genome shotgun (WGS) entry which is preliminary data.</text>
</comment>
<organism evidence="2 3">
    <name type="scientific">Plakobranchus ocellatus</name>
    <dbReference type="NCBI Taxonomy" id="259542"/>
    <lineage>
        <taxon>Eukaryota</taxon>
        <taxon>Metazoa</taxon>
        <taxon>Spiralia</taxon>
        <taxon>Lophotrochozoa</taxon>
        <taxon>Mollusca</taxon>
        <taxon>Gastropoda</taxon>
        <taxon>Heterobranchia</taxon>
        <taxon>Euthyneura</taxon>
        <taxon>Panpulmonata</taxon>
        <taxon>Sacoglossa</taxon>
        <taxon>Placobranchoidea</taxon>
        <taxon>Plakobranchidae</taxon>
        <taxon>Plakobranchus</taxon>
    </lineage>
</organism>